<reference evidence="8 9" key="1">
    <citation type="submission" date="2021-04" db="EMBL/GenBank/DDBJ databases">
        <authorList>
            <person name="Huq M.A."/>
        </authorList>
    </citation>
    <scope>NUCLEOTIDE SEQUENCE [LARGE SCALE GENOMIC DNA]</scope>
    <source>
        <strain evidence="8 9">MAH-13</strain>
    </source>
</reference>
<keyword evidence="5 7" id="KW-1133">Transmembrane helix</keyword>
<evidence type="ECO:0000256" key="5">
    <source>
        <dbReference type="ARBA" id="ARBA00022989"/>
    </source>
</evidence>
<evidence type="ECO:0000256" key="1">
    <source>
        <dbReference type="ARBA" id="ARBA00004127"/>
    </source>
</evidence>
<dbReference type="Proteomes" id="UP000823790">
    <property type="component" value="Unassembled WGS sequence"/>
</dbReference>
<feature type="transmembrane region" description="Helical" evidence="7">
    <location>
        <begin position="321"/>
        <end position="339"/>
    </location>
</feature>
<dbReference type="RefSeq" id="WP_209615854.1">
    <property type="nucleotide sequence ID" value="NZ_JAGJRS010000008.1"/>
</dbReference>
<comment type="subcellular location">
    <subcellularLocation>
        <location evidence="1">Endomembrane system</location>
        <topology evidence="1">Multi-pass membrane protein</topology>
    </subcellularLocation>
    <subcellularLocation>
        <location evidence="2">Endoplasmic reticulum membrane</location>
    </subcellularLocation>
</comment>
<keyword evidence="4" id="KW-0256">Endoplasmic reticulum</keyword>
<dbReference type="EMBL" id="JAGJRS010000008">
    <property type="protein sequence ID" value="MBP1473354.1"/>
    <property type="molecule type" value="Genomic_DNA"/>
</dbReference>
<feature type="transmembrane region" description="Helical" evidence="7">
    <location>
        <begin position="294"/>
        <end position="315"/>
    </location>
</feature>
<feature type="transmembrane region" description="Helical" evidence="7">
    <location>
        <begin position="12"/>
        <end position="31"/>
    </location>
</feature>
<comment type="caution">
    <text evidence="8">The sequence shown here is derived from an EMBL/GenBank/DDBJ whole genome shotgun (WGS) entry which is preliminary data.</text>
</comment>
<accession>A0ABS4DJX7</accession>
<feature type="transmembrane region" description="Helical" evidence="7">
    <location>
        <begin position="266"/>
        <end position="285"/>
    </location>
</feature>
<evidence type="ECO:0000256" key="2">
    <source>
        <dbReference type="ARBA" id="ARBA00004586"/>
    </source>
</evidence>
<evidence type="ECO:0000256" key="3">
    <source>
        <dbReference type="ARBA" id="ARBA00022692"/>
    </source>
</evidence>
<evidence type="ECO:0000313" key="8">
    <source>
        <dbReference type="EMBL" id="MBP1473354.1"/>
    </source>
</evidence>
<gene>
    <name evidence="8" type="ORF">J7I44_03535</name>
</gene>
<name>A0ABS4DJX7_9GAMM</name>
<evidence type="ECO:0000256" key="4">
    <source>
        <dbReference type="ARBA" id="ARBA00022824"/>
    </source>
</evidence>
<dbReference type="Pfam" id="PF07787">
    <property type="entry name" value="TMEM43"/>
    <property type="match status" value="1"/>
</dbReference>
<keyword evidence="6 7" id="KW-0472">Membrane</keyword>
<dbReference type="PANTHER" id="PTHR13416:SF2">
    <property type="entry name" value="TRANSMEMBRANE PROTEIN 43"/>
    <property type="match status" value="1"/>
</dbReference>
<evidence type="ECO:0000256" key="7">
    <source>
        <dbReference type="SAM" id="Phobius"/>
    </source>
</evidence>
<dbReference type="PANTHER" id="PTHR13416">
    <property type="match status" value="1"/>
</dbReference>
<dbReference type="InterPro" id="IPR012430">
    <property type="entry name" value="TMEM43_fam"/>
</dbReference>
<sequence length="349" mass="37649">MRRHLRVGTRALLLRGIGAVLLIAGLGLAAVTERGLLVHHLAAARHGGDVVQAGSRGPQPGQHGSMVLVSGTPEVTEAPHDPDFNLTVSTPVLSRRVEMFQWREVHVGDDVHYELDWSDDLQDTSRFEQPRGHANPKELPLKGQRIMAGKVRVGGFALGPLLVRALPGTETVAPDPSHLPANLAASFSLYHDYLTTSVDPGSPRLGDVRVSWQAVPVQPVTIFAQLDGDRLVRASQADDQGYQVQVGDRALSDVLPDVPEPPEFTVFRRLGAILLAALGAFLLLWERRQRVGDVALALGVGVAAIGAVSCASWLGGEWAPVLSWLAVTVAGVLVVVLLHRRMWRSDRAH</sequence>
<evidence type="ECO:0000313" key="9">
    <source>
        <dbReference type="Proteomes" id="UP000823790"/>
    </source>
</evidence>
<evidence type="ECO:0008006" key="10">
    <source>
        <dbReference type="Google" id="ProtNLM"/>
    </source>
</evidence>
<protein>
    <recommendedName>
        <fullName evidence="10">DUF2207 domain-containing protein</fullName>
    </recommendedName>
</protein>
<evidence type="ECO:0000256" key="6">
    <source>
        <dbReference type="ARBA" id="ARBA00023136"/>
    </source>
</evidence>
<organism evidence="8 9">
    <name type="scientific">Frateuria flava</name>
    <dbReference type="NCBI Taxonomy" id="2821489"/>
    <lineage>
        <taxon>Bacteria</taxon>
        <taxon>Pseudomonadati</taxon>
        <taxon>Pseudomonadota</taxon>
        <taxon>Gammaproteobacteria</taxon>
        <taxon>Lysobacterales</taxon>
        <taxon>Rhodanobacteraceae</taxon>
        <taxon>Frateuria</taxon>
    </lineage>
</organism>
<keyword evidence="3 7" id="KW-0812">Transmembrane</keyword>
<proteinExistence type="predicted"/>
<keyword evidence="9" id="KW-1185">Reference proteome</keyword>